<evidence type="ECO:0000313" key="3">
    <source>
        <dbReference type="EMBL" id="CRZ08940.1"/>
    </source>
</evidence>
<dbReference type="InterPro" id="IPR013766">
    <property type="entry name" value="Thioredoxin_domain"/>
</dbReference>
<reference evidence="3" key="1">
    <citation type="submission" date="2015-04" db="EMBL/GenBank/DDBJ databases">
        <title>The genome sequence of the plant pathogenic Rhizarian Plasmodiophora brassicae reveals insights in its biotrophic life cycle and the origin of chitin synthesis.</title>
        <authorList>
            <person name="Schwelm A."/>
            <person name="Fogelqvist J."/>
            <person name="Knaust A."/>
            <person name="Julke S."/>
            <person name="Lilja T."/>
            <person name="Dhandapani V."/>
            <person name="Bonilla-Rosso G."/>
            <person name="Karlsson M."/>
            <person name="Shevchenko A."/>
            <person name="Choi S.R."/>
            <person name="Kim H.G."/>
            <person name="Park J.Y."/>
            <person name="Lim Y.P."/>
            <person name="Ludwig-Muller J."/>
            <person name="Dixelius C."/>
        </authorList>
    </citation>
    <scope>NUCLEOTIDE SEQUENCE</scope>
    <source>
        <tissue evidence="3">Potato root galls</tissue>
    </source>
</reference>
<dbReference type="SUPFAM" id="SSF52833">
    <property type="entry name" value="Thioredoxin-like"/>
    <property type="match status" value="1"/>
</dbReference>
<dbReference type="PROSITE" id="PS00194">
    <property type="entry name" value="THIOREDOXIN_1"/>
    <property type="match status" value="1"/>
</dbReference>
<dbReference type="InterPro" id="IPR017937">
    <property type="entry name" value="Thioredoxin_CS"/>
</dbReference>
<dbReference type="CDD" id="cd02947">
    <property type="entry name" value="TRX_family"/>
    <property type="match status" value="1"/>
</dbReference>
<protein>
    <recommendedName>
        <fullName evidence="2">Thioredoxin domain-containing protein</fullName>
    </recommendedName>
</protein>
<name>A0A0H5R412_9EUKA</name>
<organism evidence="3">
    <name type="scientific">Spongospora subterranea</name>
    <dbReference type="NCBI Taxonomy" id="70186"/>
    <lineage>
        <taxon>Eukaryota</taxon>
        <taxon>Sar</taxon>
        <taxon>Rhizaria</taxon>
        <taxon>Endomyxa</taxon>
        <taxon>Phytomyxea</taxon>
        <taxon>Plasmodiophorida</taxon>
        <taxon>Plasmodiophoridae</taxon>
        <taxon>Spongospora</taxon>
    </lineage>
</organism>
<feature type="domain" description="Thioredoxin" evidence="2">
    <location>
        <begin position="1"/>
        <end position="110"/>
    </location>
</feature>
<dbReference type="AlphaFoldDB" id="A0A0H5R412"/>
<dbReference type="EMBL" id="HACM01008498">
    <property type="protein sequence ID" value="CRZ08940.1"/>
    <property type="molecule type" value="Transcribed_RNA"/>
</dbReference>
<evidence type="ECO:0000259" key="2">
    <source>
        <dbReference type="PROSITE" id="PS51352"/>
    </source>
</evidence>
<dbReference type="PRINTS" id="PR00421">
    <property type="entry name" value="THIOREDOXIN"/>
</dbReference>
<dbReference type="PANTHER" id="PTHR46115">
    <property type="entry name" value="THIOREDOXIN-LIKE PROTEIN 1"/>
    <property type="match status" value="1"/>
</dbReference>
<dbReference type="Gene3D" id="3.40.30.10">
    <property type="entry name" value="Glutaredoxin"/>
    <property type="match status" value="1"/>
</dbReference>
<dbReference type="FunFam" id="3.40.30.10:FF:000245">
    <property type="entry name" value="Thioredoxin"/>
    <property type="match status" value="1"/>
</dbReference>
<evidence type="ECO:0000256" key="1">
    <source>
        <dbReference type="ARBA" id="ARBA00023157"/>
    </source>
</evidence>
<accession>A0A0H5R412</accession>
<sequence length="113" mass="12119">MAEVIQNLTCVADFDAVLKSAGSKPVIVDFTATWCGPCKAISPFYHELAEQYSGKAIFCKCDVDAAQDLALQEGITAMPTFKFYSKGVVAQEFRGANKDLLKSTCAAVVSKNA</sequence>
<proteinExistence type="predicted"/>
<dbReference type="InterPro" id="IPR036249">
    <property type="entry name" value="Thioredoxin-like_sf"/>
</dbReference>
<dbReference type="PROSITE" id="PS51352">
    <property type="entry name" value="THIOREDOXIN_2"/>
    <property type="match status" value="1"/>
</dbReference>
<dbReference type="Pfam" id="PF00085">
    <property type="entry name" value="Thioredoxin"/>
    <property type="match status" value="1"/>
</dbReference>
<keyword evidence="1" id="KW-1015">Disulfide bond</keyword>